<evidence type="ECO:0000256" key="4">
    <source>
        <dbReference type="ARBA" id="ARBA00022692"/>
    </source>
</evidence>
<protein>
    <submittedName>
        <fullName evidence="10">Sec-independent protein translocase protein TatB</fullName>
    </submittedName>
</protein>
<gene>
    <name evidence="10" type="primary">tatB</name>
    <name evidence="10" type="ORF">M9978_02900</name>
</gene>
<dbReference type="InterPro" id="IPR018448">
    <property type="entry name" value="TatB"/>
</dbReference>
<accession>A0A9X2HI82</accession>
<keyword evidence="3" id="KW-1003">Cell membrane</keyword>
<dbReference type="EMBL" id="JAMLDX010000002">
    <property type="protein sequence ID" value="MCP3729366.1"/>
    <property type="molecule type" value="Genomic_DNA"/>
</dbReference>
<dbReference type="NCBIfam" id="TIGR01410">
    <property type="entry name" value="tatB"/>
    <property type="match status" value="1"/>
</dbReference>
<evidence type="ECO:0000256" key="6">
    <source>
        <dbReference type="ARBA" id="ARBA00022989"/>
    </source>
</evidence>
<keyword evidence="8" id="KW-0472">Membrane</keyword>
<dbReference type="GO" id="GO:0016020">
    <property type="term" value="C:membrane"/>
    <property type="evidence" value="ECO:0007669"/>
    <property type="project" value="UniProtKB-SubCell"/>
</dbReference>
<evidence type="ECO:0000256" key="1">
    <source>
        <dbReference type="ARBA" id="ARBA00004167"/>
    </source>
</evidence>
<feature type="compositionally biased region" description="Basic residues" evidence="9">
    <location>
        <begin position="126"/>
        <end position="138"/>
    </location>
</feature>
<evidence type="ECO:0000313" key="11">
    <source>
        <dbReference type="Proteomes" id="UP001139451"/>
    </source>
</evidence>
<dbReference type="Proteomes" id="UP001139451">
    <property type="component" value="Unassembled WGS sequence"/>
</dbReference>
<sequence>MLDFNAPEFLVVAIVALLVIGPKDLPKAMRFVGHWVGKARGVARQFRSGFDNMVREAELAEMEKKWAEENARIMRDYPPEKSLPAPVYDPSPEGAEPAMVEPEDMPPVMTEPPALKPGGDVEPAPKPKRKPRAKKAAS</sequence>
<evidence type="ECO:0000256" key="9">
    <source>
        <dbReference type="SAM" id="MobiDB-lite"/>
    </source>
</evidence>
<evidence type="ECO:0000256" key="5">
    <source>
        <dbReference type="ARBA" id="ARBA00022927"/>
    </source>
</evidence>
<evidence type="ECO:0000256" key="2">
    <source>
        <dbReference type="ARBA" id="ARBA00022448"/>
    </source>
</evidence>
<keyword evidence="2" id="KW-0813">Transport</keyword>
<proteinExistence type="predicted"/>
<dbReference type="GO" id="GO:0008320">
    <property type="term" value="F:protein transmembrane transporter activity"/>
    <property type="evidence" value="ECO:0007669"/>
    <property type="project" value="InterPro"/>
</dbReference>
<keyword evidence="11" id="KW-1185">Reference proteome</keyword>
<evidence type="ECO:0000313" key="10">
    <source>
        <dbReference type="EMBL" id="MCP3729366.1"/>
    </source>
</evidence>
<dbReference type="PANTHER" id="PTHR33162">
    <property type="entry name" value="SEC-INDEPENDENT PROTEIN TRANSLOCASE PROTEIN TATA, CHLOROPLASTIC"/>
    <property type="match status" value="1"/>
</dbReference>
<evidence type="ECO:0000256" key="8">
    <source>
        <dbReference type="ARBA" id="ARBA00023136"/>
    </source>
</evidence>
<dbReference type="InterPro" id="IPR003369">
    <property type="entry name" value="TatA/B/E"/>
</dbReference>
<dbReference type="PRINTS" id="PR01506">
    <property type="entry name" value="TATBPROTEIN"/>
</dbReference>
<organism evidence="10 11">
    <name type="scientific">Sphingomonas tagetis</name>
    <dbReference type="NCBI Taxonomy" id="2949092"/>
    <lineage>
        <taxon>Bacteria</taxon>
        <taxon>Pseudomonadati</taxon>
        <taxon>Pseudomonadota</taxon>
        <taxon>Alphaproteobacteria</taxon>
        <taxon>Sphingomonadales</taxon>
        <taxon>Sphingomonadaceae</taxon>
        <taxon>Sphingomonas</taxon>
    </lineage>
</organism>
<dbReference type="Pfam" id="PF02416">
    <property type="entry name" value="TatA_B_E"/>
    <property type="match status" value="1"/>
</dbReference>
<keyword evidence="4" id="KW-0812">Transmembrane</keyword>
<dbReference type="GO" id="GO:0043953">
    <property type="term" value="P:protein transport by the Tat complex"/>
    <property type="evidence" value="ECO:0007669"/>
    <property type="project" value="InterPro"/>
</dbReference>
<reference evidence="10" key="1">
    <citation type="submission" date="2022-05" db="EMBL/GenBank/DDBJ databases">
        <title>Sphingomonas sp. strain MG17 Genome sequencing and assembly.</title>
        <authorList>
            <person name="Kim I."/>
        </authorList>
    </citation>
    <scope>NUCLEOTIDE SEQUENCE</scope>
    <source>
        <strain evidence="10">MG17</strain>
    </source>
</reference>
<comment type="subcellular location">
    <subcellularLocation>
        <location evidence="1">Membrane</location>
        <topology evidence="1">Single-pass membrane protein</topology>
    </subcellularLocation>
</comment>
<dbReference type="AlphaFoldDB" id="A0A9X2HI82"/>
<dbReference type="RefSeq" id="WP_254291359.1">
    <property type="nucleotide sequence ID" value="NZ_JAMLDX010000002.1"/>
</dbReference>
<dbReference type="Gene3D" id="1.20.5.3310">
    <property type="match status" value="1"/>
</dbReference>
<keyword evidence="5" id="KW-0653">Protein transport</keyword>
<dbReference type="PANTHER" id="PTHR33162:SF1">
    <property type="entry name" value="SEC-INDEPENDENT PROTEIN TRANSLOCASE PROTEIN TATA, CHLOROPLASTIC"/>
    <property type="match status" value="1"/>
</dbReference>
<comment type="caution">
    <text evidence="10">The sequence shown here is derived from an EMBL/GenBank/DDBJ whole genome shotgun (WGS) entry which is preliminary data.</text>
</comment>
<keyword evidence="7" id="KW-0811">Translocation</keyword>
<evidence type="ECO:0000256" key="3">
    <source>
        <dbReference type="ARBA" id="ARBA00022475"/>
    </source>
</evidence>
<keyword evidence="6" id="KW-1133">Transmembrane helix</keyword>
<name>A0A9X2HI82_9SPHN</name>
<evidence type="ECO:0000256" key="7">
    <source>
        <dbReference type="ARBA" id="ARBA00023010"/>
    </source>
</evidence>
<feature type="region of interest" description="Disordered" evidence="9">
    <location>
        <begin position="77"/>
        <end position="138"/>
    </location>
</feature>